<keyword evidence="2" id="KW-1185">Reference proteome</keyword>
<protein>
    <submittedName>
        <fullName evidence="1">Uncharacterized protein</fullName>
    </submittedName>
</protein>
<dbReference type="EMBL" id="CM056816">
    <property type="protein sequence ID" value="KAJ8632091.1"/>
    <property type="molecule type" value="Genomic_DNA"/>
</dbReference>
<reference evidence="1 2" key="1">
    <citation type="journal article" date="2022" name="Hortic Res">
        <title>A haplotype resolved chromosomal level avocado genome allows analysis of novel avocado genes.</title>
        <authorList>
            <person name="Nath O."/>
            <person name="Fletcher S.J."/>
            <person name="Hayward A."/>
            <person name="Shaw L.M."/>
            <person name="Masouleh A.K."/>
            <person name="Furtado A."/>
            <person name="Henry R.J."/>
            <person name="Mitter N."/>
        </authorList>
    </citation>
    <scope>NUCLEOTIDE SEQUENCE [LARGE SCALE GENOMIC DNA]</scope>
    <source>
        <strain evidence="2">cv. Hass</strain>
    </source>
</reference>
<organism evidence="1 2">
    <name type="scientific">Persea americana</name>
    <name type="common">Avocado</name>
    <dbReference type="NCBI Taxonomy" id="3435"/>
    <lineage>
        <taxon>Eukaryota</taxon>
        <taxon>Viridiplantae</taxon>
        <taxon>Streptophyta</taxon>
        <taxon>Embryophyta</taxon>
        <taxon>Tracheophyta</taxon>
        <taxon>Spermatophyta</taxon>
        <taxon>Magnoliopsida</taxon>
        <taxon>Magnoliidae</taxon>
        <taxon>Laurales</taxon>
        <taxon>Lauraceae</taxon>
        <taxon>Persea</taxon>
    </lineage>
</organism>
<gene>
    <name evidence="1" type="ORF">MRB53_025427</name>
</gene>
<evidence type="ECO:0000313" key="2">
    <source>
        <dbReference type="Proteomes" id="UP001234297"/>
    </source>
</evidence>
<dbReference type="Proteomes" id="UP001234297">
    <property type="component" value="Chromosome 8"/>
</dbReference>
<sequence length="104" mass="10852">MPGGFECLGPYLISQSPSSLTSLCHPTPEKKLSSTHLPPKPTTSSDPNKHIFSAYGNAAALFVQMGIYRGGPFAFAIVGLAQISAVNRDILACVGALSGDIPSY</sequence>
<proteinExistence type="predicted"/>
<evidence type="ECO:0000313" key="1">
    <source>
        <dbReference type="EMBL" id="KAJ8632091.1"/>
    </source>
</evidence>
<accession>A0ACC2LFU4</accession>
<name>A0ACC2LFU4_PERAE</name>
<comment type="caution">
    <text evidence="1">The sequence shown here is derived from an EMBL/GenBank/DDBJ whole genome shotgun (WGS) entry which is preliminary data.</text>
</comment>